<dbReference type="Pfam" id="PF14105">
    <property type="entry name" value="DUF4278"/>
    <property type="match status" value="1"/>
</dbReference>
<gene>
    <name evidence="1" type="ORF">C7B82_03300</name>
</gene>
<dbReference type="InterPro" id="IPR025458">
    <property type="entry name" value="DUF4278"/>
</dbReference>
<comment type="caution">
    <text evidence="1">The sequence shown here is derived from an EMBL/GenBank/DDBJ whole genome shotgun (WGS) entry which is preliminary data.</text>
</comment>
<dbReference type="RefSeq" id="WP_106254893.1">
    <property type="nucleotide sequence ID" value="NZ_CAWNSW010000037.1"/>
</dbReference>
<sequence length="72" mass="8028">MQLIYRGQAFNYSPSPAPSTPVTTGVYQTLFYRGASYRCQLATMQPTQLPKAINWRFAGASAAPKQYMKPAH</sequence>
<evidence type="ECO:0000313" key="1">
    <source>
        <dbReference type="EMBL" id="PSB34132.1"/>
    </source>
</evidence>
<proteinExistence type="predicted"/>
<dbReference type="Proteomes" id="UP000239576">
    <property type="component" value="Unassembled WGS sequence"/>
</dbReference>
<evidence type="ECO:0008006" key="3">
    <source>
        <dbReference type="Google" id="ProtNLM"/>
    </source>
</evidence>
<dbReference type="AlphaFoldDB" id="A0A2T1EN13"/>
<name>A0A2T1EN13_9CYAN</name>
<evidence type="ECO:0000313" key="2">
    <source>
        <dbReference type="Proteomes" id="UP000239576"/>
    </source>
</evidence>
<reference evidence="2" key="1">
    <citation type="submission" date="2018-02" db="EMBL/GenBank/DDBJ databases">
        <authorList>
            <person name="Moore K."/>
            <person name="Momper L."/>
        </authorList>
    </citation>
    <scope>NUCLEOTIDE SEQUENCE [LARGE SCALE GENOMIC DNA]</scope>
    <source>
        <strain evidence="2">ULC18</strain>
    </source>
</reference>
<organism evidence="1 2">
    <name type="scientific">Stenomitos frigidus ULC18</name>
    <dbReference type="NCBI Taxonomy" id="2107698"/>
    <lineage>
        <taxon>Bacteria</taxon>
        <taxon>Bacillati</taxon>
        <taxon>Cyanobacteriota</taxon>
        <taxon>Cyanophyceae</taxon>
        <taxon>Leptolyngbyales</taxon>
        <taxon>Leptolyngbyaceae</taxon>
        <taxon>Stenomitos</taxon>
    </lineage>
</organism>
<dbReference type="EMBL" id="PVWK01000015">
    <property type="protein sequence ID" value="PSB34132.1"/>
    <property type="molecule type" value="Genomic_DNA"/>
</dbReference>
<reference evidence="1 2" key="2">
    <citation type="submission" date="2018-03" db="EMBL/GenBank/DDBJ databases">
        <title>The ancient ancestry and fast evolution of plastids.</title>
        <authorList>
            <person name="Moore K.R."/>
            <person name="Magnabosco C."/>
            <person name="Momper L."/>
            <person name="Gold D.A."/>
            <person name="Bosak T."/>
            <person name="Fournier G.P."/>
        </authorList>
    </citation>
    <scope>NUCLEOTIDE SEQUENCE [LARGE SCALE GENOMIC DNA]</scope>
    <source>
        <strain evidence="1 2">ULC18</strain>
    </source>
</reference>
<accession>A0A2T1EN13</accession>
<keyword evidence="2" id="KW-1185">Reference proteome</keyword>
<protein>
    <recommendedName>
        <fullName evidence="3">DUF4278 domain-containing protein</fullName>
    </recommendedName>
</protein>